<dbReference type="GO" id="GO:0016491">
    <property type="term" value="F:oxidoreductase activity"/>
    <property type="evidence" value="ECO:0007669"/>
    <property type="project" value="InterPro"/>
</dbReference>
<dbReference type="RefSeq" id="WP_106536202.1">
    <property type="nucleotide sequence ID" value="NZ_ML142901.1"/>
</dbReference>
<dbReference type="InterPro" id="IPR004378">
    <property type="entry name" value="F420H2_quin_Rdtase"/>
</dbReference>
<dbReference type="EMBL" id="PYGE01000003">
    <property type="protein sequence ID" value="PSL05972.1"/>
    <property type="molecule type" value="Genomic_DNA"/>
</dbReference>
<name>A0A2P8E923_9ACTN</name>
<sequence length="131" mass="14811">MSLRRRLARFNRVFANRIVGGVIWRLPGFGQLCHRGRVSGQEYRTPVKVFRRDEQYVLSLPYGTDSDWVKNVVAAGGCELRTSRRRVRLTAPELYATAEEPAVPAAVRAILNRLNAVDYLALKVAEDTPRA</sequence>
<accession>A0A2P8E923</accession>
<evidence type="ECO:0000313" key="2">
    <source>
        <dbReference type="Proteomes" id="UP000243528"/>
    </source>
</evidence>
<reference evidence="1 2" key="1">
    <citation type="submission" date="2018-03" db="EMBL/GenBank/DDBJ databases">
        <title>Genomic Encyclopedia of Archaeal and Bacterial Type Strains, Phase II (KMG-II): from individual species to whole genera.</title>
        <authorList>
            <person name="Goeker M."/>
        </authorList>
    </citation>
    <scope>NUCLEOTIDE SEQUENCE [LARGE SCALE GENOMIC DNA]</scope>
    <source>
        <strain evidence="1 2">DSM 45211</strain>
    </source>
</reference>
<dbReference type="NCBIfam" id="TIGR00026">
    <property type="entry name" value="hi_GC_TIGR00026"/>
    <property type="match status" value="1"/>
</dbReference>
<comment type="caution">
    <text evidence="1">The sequence shown here is derived from an EMBL/GenBank/DDBJ whole genome shotgun (WGS) entry which is preliminary data.</text>
</comment>
<keyword evidence="2" id="KW-1185">Reference proteome</keyword>
<dbReference type="Pfam" id="PF04075">
    <property type="entry name" value="F420H2_quin_red"/>
    <property type="match status" value="1"/>
</dbReference>
<dbReference type="Proteomes" id="UP000243528">
    <property type="component" value="Unassembled WGS sequence"/>
</dbReference>
<dbReference type="AlphaFoldDB" id="A0A2P8E923"/>
<dbReference type="OrthoDB" id="3778270at2"/>
<dbReference type="InterPro" id="IPR012349">
    <property type="entry name" value="Split_barrel_FMN-bd"/>
</dbReference>
<proteinExistence type="predicted"/>
<gene>
    <name evidence="1" type="ORF">CLV30_103126</name>
</gene>
<evidence type="ECO:0000313" key="1">
    <source>
        <dbReference type="EMBL" id="PSL05972.1"/>
    </source>
</evidence>
<protein>
    <submittedName>
        <fullName evidence="1">Deazaflavin-dependent oxidoreductase (Nitroreductase family)</fullName>
    </submittedName>
</protein>
<organism evidence="1 2">
    <name type="scientific">Haloactinopolyspora alba</name>
    <dbReference type="NCBI Taxonomy" id="648780"/>
    <lineage>
        <taxon>Bacteria</taxon>
        <taxon>Bacillati</taxon>
        <taxon>Actinomycetota</taxon>
        <taxon>Actinomycetes</taxon>
        <taxon>Jiangellales</taxon>
        <taxon>Jiangellaceae</taxon>
        <taxon>Haloactinopolyspora</taxon>
    </lineage>
</organism>
<dbReference type="Gene3D" id="2.30.110.10">
    <property type="entry name" value="Electron Transport, Fmn-binding Protein, Chain A"/>
    <property type="match status" value="1"/>
</dbReference>